<gene>
    <name evidence="1" type="ORF">FisN_4Lu489</name>
</gene>
<dbReference type="InParanoid" id="A0A1Z5JZ33"/>
<dbReference type="OrthoDB" id="52030at2759"/>
<evidence type="ECO:0000313" key="1">
    <source>
        <dbReference type="EMBL" id="GAX19274.1"/>
    </source>
</evidence>
<proteinExistence type="predicted"/>
<evidence type="ECO:0008006" key="3">
    <source>
        <dbReference type="Google" id="ProtNLM"/>
    </source>
</evidence>
<reference evidence="1 2" key="1">
    <citation type="journal article" date="2015" name="Plant Cell">
        <title>Oil accumulation by the oleaginous diatom Fistulifera solaris as revealed by the genome and transcriptome.</title>
        <authorList>
            <person name="Tanaka T."/>
            <person name="Maeda Y."/>
            <person name="Veluchamy A."/>
            <person name="Tanaka M."/>
            <person name="Abida H."/>
            <person name="Marechal E."/>
            <person name="Bowler C."/>
            <person name="Muto M."/>
            <person name="Sunaga Y."/>
            <person name="Tanaka M."/>
            <person name="Yoshino T."/>
            <person name="Taniguchi T."/>
            <person name="Fukuda Y."/>
            <person name="Nemoto M."/>
            <person name="Matsumoto M."/>
            <person name="Wong P.S."/>
            <person name="Aburatani S."/>
            <person name="Fujibuchi W."/>
        </authorList>
    </citation>
    <scope>NUCLEOTIDE SEQUENCE [LARGE SCALE GENOMIC DNA]</scope>
    <source>
        <strain evidence="1 2">JPCC DA0580</strain>
    </source>
</reference>
<dbReference type="EMBL" id="BDSP01000136">
    <property type="protein sequence ID" value="GAX19274.1"/>
    <property type="molecule type" value="Genomic_DNA"/>
</dbReference>
<dbReference type="Proteomes" id="UP000198406">
    <property type="component" value="Unassembled WGS sequence"/>
</dbReference>
<name>A0A1Z5JZ33_FISSO</name>
<protein>
    <recommendedName>
        <fullName evidence="3">Essential protein Yae1 N-terminal domain-containing protein</fullName>
    </recommendedName>
</protein>
<keyword evidence="2" id="KW-1185">Reference proteome</keyword>
<sequence>MATWKSESDEDEFFGAPVENDGQRICADGFEVQSGLAQAEACALKERHKVIGYHETYDAAKESALQSGFEAGYRDHFDVSRRIGVMIGRLVMDAKRRGGQDQYSHSIESSKHTQALLLTKDHLMSIGSVQGDTNAKDATIKEKNSLEELEVKLSIISESDCA</sequence>
<organism evidence="1 2">
    <name type="scientific">Fistulifera solaris</name>
    <name type="common">Oleaginous diatom</name>
    <dbReference type="NCBI Taxonomy" id="1519565"/>
    <lineage>
        <taxon>Eukaryota</taxon>
        <taxon>Sar</taxon>
        <taxon>Stramenopiles</taxon>
        <taxon>Ochrophyta</taxon>
        <taxon>Bacillariophyta</taxon>
        <taxon>Bacillariophyceae</taxon>
        <taxon>Bacillariophycidae</taxon>
        <taxon>Naviculales</taxon>
        <taxon>Naviculaceae</taxon>
        <taxon>Fistulifera</taxon>
    </lineage>
</organism>
<evidence type="ECO:0000313" key="2">
    <source>
        <dbReference type="Proteomes" id="UP000198406"/>
    </source>
</evidence>
<accession>A0A1Z5JZ33</accession>
<dbReference type="AlphaFoldDB" id="A0A1Z5JZ33"/>
<comment type="caution">
    <text evidence="1">The sequence shown here is derived from an EMBL/GenBank/DDBJ whole genome shotgun (WGS) entry which is preliminary data.</text>
</comment>